<proteinExistence type="predicted"/>
<evidence type="ECO:0000313" key="4">
    <source>
        <dbReference type="Proteomes" id="UP000663203"/>
    </source>
</evidence>
<dbReference type="GO" id="GO:0006777">
    <property type="term" value="P:Mo-molybdopterin cofactor biosynthetic process"/>
    <property type="evidence" value="ECO:0007669"/>
    <property type="project" value="InterPro"/>
</dbReference>
<feature type="compositionally biased region" description="Acidic residues" evidence="1">
    <location>
        <begin position="205"/>
        <end position="244"/>
    </location>
</feature>
<protein>
    <submittedName>
        <fullName evidence="3">MogA/MoaB family molybdenum cofactor biosynthesis protein</fullName>
    </submittedName>
</protein>
<feature type="compositionally biased region" description="Acidic residues" evidence="1">
    <location>
        <begin position="24"/>
        <end position="36"/>
    </location>
</feature>
<dbReference type="Pfam" id="PF00994">
    <property type="entry name" value="MoCF_biosynth"/>
    <property type="match status" value="1"/>
</dbReference>
<feature type="domain" description="MoaB/Mog" evidence="2">
    <location>
        <begin position="45"/>
        <end position="188"/>
    </location>
</feature>
<name>A0A8A2VB54_9EURY</name>
<dbReference type="InterPro" id="IPR036425">
    <property type="entry name" value="MoaB/Mog-like_dom_sf"/>
</dbReference>
<dbReference type="KEGG" id="hakz:J0X25_11015"/>
<gene>
    <name evidence="3" type="ORF">J0X25_11015</name>
</gene>
<dbReference type="PANTHER" id="PTHR43232:SF2">
    <property type="entry name" value="MOLYBDENUM COFACTOR BIOSYNTHESIS PROTEIN B"/>
    <property type="match status" value="1"/>
</dbReference>
<sequence>MTETDSSEDRRQGDHDGATADEERGADDDSADERDDVDGRTLGTGVVTIATDRSLESDPAGKAIVTLLKKADHEVVTREHIGSDHDRIQSIVSRMLDRDDVDLVLTGGSTGVEPSDVTIEAVEPLLDKRLTSFSELFTTMAYEAVGTNAIAARTIAGVTDGTPVFCLSGNGDAARLGLEEIILPEIHNLVSLAREDIAQDRWAVDESEGEDEAETDLEASSDDAATETDEEAETATETDDGGDE</sequence>
<feature type="region of interest" description="Disordered" evidence="1">
    <location>
        <begin position="1"/>
        <end position="40"/>
    </location>
</feature>
<dbReference type="Gene3D" id="3.40.980.10">
    <property type="entry name" value="MoaB/Mog-like domain"/>
    <property type="match status" value="1"/>
</dbReference>
<dbReference type="GeneID" id="63187842"/>
<feature type="region of interest" description="Disordered" evidence="1">
    <location>
        <begin position="201"/>
        <end position="244"/>
    </location>
</feature>
<dbReference type="Proteomes" id="UP000663203">
    <property type="component" value="Chromosome"/>
</dbReference>
<feature type="compositionally biased region" description="Basic and acidic residues" evidence="1">
    <location>
        <begin position="7"/>
        <end position="23"/>
    </location>
</feature>
<dbReference type="PANTHER" id="PTHR43232">
    <property type="entry name" value="MOLYBDENUM COFACTOR BIOSYNTHESIS PROTEIN B"/>
    <property type="match status" value="1"/>
</dbReference>
<keyword evidence="4" id="KW-1185">Reference proteome</keyword>
<dbReference type="EMBL" id="CP071462">
    <property type="protein sequence ID" value="QSW97947.1"/>
    <property type="molecule type" value="Genomic_DNA"/>
</dbReference>
<evidence type="ECO:0000259" key="2">
    <source>
        <dbReference type="SMART" id="SM00852"/>
    </source>
</evidence>
<organism evidence="3 4">
    <name type="scientific">Haloterrigena alkaliphila</name>
    <dbReference type="NCBI Taxonomy" id="2816475"/>
    <lineage>
        <taxon>Archaea</taxon>
        <taxon>Methanobacteriati</taxon>
        <taxon>Methanobacteriota</taxon>
        <taxon>Stenosarchaea group</taxon>
        <taxon>Halobacteria</taxon>
        <taxon>Halobacteriales</taxon>
        <taxon>Natrialbaceae</taxon>
        <taxon>Haloterrigena</taxon>
    </lineage>
</organism>
<dbReference type="InterPro" id="IPR001453">
    <property type="entry name" value="MoaB/Mog_dom"/>
</dbReference>
<accession>A0A8A2VB54</accession>
<dbReference type="SUPFAM" id="SSF53218">
    <property type="entry name" value="Molybdenum cofactor biosynthesis proteins"/>
    <property type="match status" value="1"/>
</dbReference>
<dbReference type="SMART" id="SM00852">
    <property type="entry name" value="MoCF_biosynth"/>
    <property type="match status" value="1"/>
</dbReference>
<evidence type="ECO:0000313" key="3">
    <source>
        <dbReference type="EMBL" id="QSW97947.1"/>
    </source>
</evidence>
<dbReference type="RefSeq" id="WP_207287566.1">
    <property type="nucleotide sequence ID" value="NZ_CP071462.1"/>
</dbReference>
<dbReference type="GO" id="GO:0005829">
    <property type="term" value="C:cytosol"/>
    <property type="evidence" value="ECO:0007669"/>
    <property type="project" value="TreeGrafter"/>
</dbReference>
<dbReference type="AlphaFoldDB" id="A0A8A2VB54"/>
<dbReference type="InterPro" id="IPR012245">
    <property type="entry name" value="MoaB"/>
</dbReference>
<reference evidence="3 4" key="1">
    <citation type="submission" date="2021-03" db="EMBL/GenBank/DDBJ databases">
        <title>Haloterrigena longa sp. nov. and Haloterrigena limicola sp. nov., extremely halophilic archaea isolated from a salt lake.</title>
        <authorList>
            <person name="Henglin C."/>
        </authorList>
    </citation>
    <scope>NUCLEOTIDE SEQUENCE [LARGE SCALE GENOMIC DNA]</scope>
    <source>
        <strain evidence="3 4">KZCA68</strain>
    </source>
</reference>
<evidence type="ECO:0000256" key="1">
    <source>
        <dbReference type="SAM" id="MobiDB-lite"/>
    </source>
</evidence>